<dbReference type="Pfam" id="PF04167">
    <property type="entry name" value="DUF402"/>
    <property type="match status" value="1"/>
</dbReference>
<feature type="domain" description="DUF402" evidence="3">
    <location>
        <begin position="60"/>
        <end position="185"/>
    </location>
</feature>
<protein>
    <submittedName>
        <fullName evidence="4">DUF402 domain-containing protein</fullName>
    </submittedName>
</protein>
<comment type="caution">
    <text evidence="4">The sequence shown here is derived from an EMBL/GenBank/DDBJ whole genome shotgun (WGS) entry which is preliminary data.</text>
</comment>
<dbReference type="InterPro" id="IPR007295">
    <property type="entry name" value="DUF402"/>
</dbReference>
<dbReference type="EMBL" id="BAAAYN010000030">
    <property type="protein sequence ID" value="GAA3391083.1"/>
    <property type="molecule type" value="Genomic_DNA"/>
</dbReference>
<dbReference type="PANTHER" id="PTHR39159:SF1">
    <property type="entry name" value="UPF0374 PROTEIN YGAC"/>
    <property type="match status" value="1"/>
</dbReference>
<feature type="region of interest" description="Disordered" evidence="2">
    <location>
        <begin position="184"/>
        <end position="209"/>
    </location>
</feature>
<dbReference type="Gene3D" id="2.40.380.10">
    <property type="entry name" value="FomD-like"/>
    <property type="match status" value="1"/>
</dbReference>
<evidence type="ECO:0000313" key="5">
    <source>
        <dbReference type="Proteomes" id="UP001501676"/>
    </source>
</evidence>
<dbReference type="PANTHER" id="PTHR39159">
    <property type="match status" value="1"/>
</dbReference>
<dbReference type="InterPro" id="IPR035930">
    <property type="entry name" value="FomD-like_sf"/>
</dbReference>
<dbReference type="Proteomes" id="UP001501676">
    <property type="component" value="Unassembled WGS sequence"/>
</dbReference>
<organism evidence="4 5">
    <name type="scientific">Cryptosporangium minutisporangium</name>
    <dbReference type="NCBI Taxonomy" id="113569"/>
    <lineage>
        <taxon>Bacteria</taxon>
        <taxon>Bacillati</taxon>
        <taxon>Actinomycetota</taxon>
        <taxon>Actinomycetes</taxon>
        <taxon>Cryptosporangiales</taxon>
        <taxon>Cryptosporangiaceae</taxon>
        <taxon>Cryptosporangium</taxon>
    </lineage>
</organism>
<sequence length="228" mass="25262">MSADYLPSGRTALVRHCRNGVVQAVRPCVVAADGPDGTLLWLVHDTPTRTSLFADGRPVRDVPLAERFTREWHTGPGVWTGTSVLEWIPPGAPWHTVYWFFDGAGRFRNWYVNVETPPVRWVDEGVAGFDSDDLELDVVIAPDRSCVLKDDDELDAAVQAGDLSPRVADRTRLEASTAIDAATAGRPPFDGRLTDFRPDPAWTRPELPVGWDRPAVSRAAEHLLTRSR</sequence>
<keyword evidence="5" id="KW-1185">Reference proteome</keyword>
<evidence type="ECO:0000256" key="2">
    <source>
        <dbReference type="SAM" id="MobiDB-lite"/>
    </source>
</evidence>
<keyword evidence="1" id="KW-0378">Hydrolase</keyword>
<evidence type="ECO:0000313" key="4">
    <source>
        <dbReference type="EMBL" id="GAA3391083.1"/>
    </source>
</evidence>
<dbReference type="SUPFAM" id="SSF159234">
    <property type="entry name" value="FomD-like"/>
    <property type="match status" value="1"/>
</dbReference>
<dbReference type="InterPro" id="IPR050212">
    <property type="entry name" value="Ntdp-like"/>
</dbReference>
<accession>A0ABP6T1Y4</accession>
<reference evidence="5" key="1">
    <citation type="journal article" date="2019" name="Int. J. Syst. Evol. Microbiol.">
        <title>The Global Catalogue of Microorganisms (GCM) 10K type strain sequencing project: providing services to taxonomists for standard genome sequencing and annotation.</title>
        <authorList>
            <consortium name="The Broad Institute Genomics Platform"/>
            <consortium name="The Broad Institute Genome Sequencing Center for Infectious Disease"/>
            <person name="Wu L."/>
            <person name="Ma J."/>
        </authorList>
    </citation>
    <scope>NUCLEOTIDE SEQUENCE [LARGE SCALE GENOMIC DNA]</scope>
    <source>
        <strain evidence="5">JCM 9458</strain>
    </source>
</reference>
<evidence type="ECO:0000256" key="1">
    <source>
        <dbReference type="ARBA" id="ARBA00022801"/>
    </source>
</evidence>
<proteinExistence type="predicted"/>
<gene>
    <name evidence="4" type="ORF">GCM10020369_47600</name>
</gene>
<dbReference type="RefSeq" id="WP_345730399.1">
    <property type="nucleotide sequence ID" value="NZ_BAAAYN010000030.1"/>
</dbReference>
<evidence type="ECO:0000259" key="3">
    <source>
        <dbReference type="Pfam" id="PF04167"/>
    </source>
</evidence>
<name>A0ABP6T1Y4_9ACTN</name>